<reference evidence="2" key="1">
    <citation type="submission" date="2020-10" db="EMBL/GenBank/DDBJ databases">
        <authorList>
            <person name="Kikuchi T."/>
        </authorList>
    </citation>
    <scope>NUCLEOTIDE SEQUENCE</scope>
    <source>
        <strain evidence="2">NKZ352</strain>
    </source>
</reference>
<protein>
    <submittedName>
        <fullName evidence="2">Uncharacterized protein</fullName>
    </submittedName>
</protein>
<organism evidence="2 3">
    <name type="scientific">Caenorhabditis auriculariae</name>
    <dbReference type="NCBI Taxonomy" id="2777116"/>
    <lineage>
        <taxon>Eukaryota</taxon>
        <taxon>Metazoa</taxon>
        <taxon>Ecdysozoa</taxon>
        <taxon>Nematoda</taxon>
        <taxon>Chromadorea</taxon>
        <taxon>Rhabditida</taxon>
        <taxon>Rhabditina</taxon>
        <taxon>Rhabditomorpha</taxon>
        <taxon>Rhabditoidea</taxon>
        <taxon>Rhabditidae</taxon>
        <taxon>Peloderinae</taxon>
        <taxon>Caenorhabditis</taxon>
    </lineage>
</organism>
<gene>
    <name evidence="2" type="ORF">CAUJ_LOCUS987</name>
</gene>
<name>A0A8S1GQR1_9PELO</name>
<sequence>MALYESQGGNEKLRGVYGLEKKTGRAAGRPTGVEDEGHANCRKGGGPALLSLPQSDINSAPLHRRLDNHAVGVFGASINRLMECQSSQWPYSSDDVRRLSI</sequence>
<evidence type="ECO:0000313" key="3">
    <source>
        <dbReference type="Proteomes" id="UP000835052"/>
    </source>
</evidence>
<comment type="caution">
    <text evidence="2">The sequence shown here is derived from an EMBL/GenBank/DDBJ whole genome shotgun (WGS) entry which is preliminary data.</text>
</comment>
<dbReference type="EMBL" id="CAJGYM010000002">
    <property type="protein sequence ID" value="CAD6185068.1"/>
    <property type="molecule type" value="Genomic_DNA"/>
</dbReference>
<keyword evidence="3" id="KW-1185">Reference proteome</keyword>
<evidence type="ECO:0000313" key="2">
    <source>
        <dbReference type="EMBL" id="CAD6185068.1"/>
    </source>
</evidence>
<proteinExistence type="predicted"/>
<dbReference type="AlphaFoldDB" id="A0A8S1GQR1"/>
<dbReference type="Proteomes" id="UP000835052">
    <property type="component" value="Unassembled WGS sequence"/>
</dbReference>
<accession>A0A8S1GQR1</accession>
<evidence type="ECO:0000256" key="1">
    <source>
        <dbReference type="SAM" id="MobiDB-lite"/>
    </source>
</evidence>
<feature type="region of interest" description="Disordered" evidence="1">
    <location>
        <begin position="15"/>
        <end position="39"/>
    </location>
</feature>